<sequence length="507" mass="56034">MDWKVICVLLAFSMTASGVGAIQPGSDVENLRRLLRDNFGTNRHHITNPDQKYAAKSFIYETFKEYGLQMVYQLFVTNSTKYPGVNVVGRWPGRYTDTPRDKPLVLLAHYDTSRSSGGVDDNGSGLAALLESARLITSQPCLQDHTIDFVALDLNDDEQLPDSACFNGRCGSRAYVTDMFLTYLQLNNIDPANVGGAFVLDSILNYNNTEGAQGFKDATDYFNVTSPAYIPIKDVAKDGPSDPYWPVYSFLVQGDHYSFWAENPDLQAVLISDTGVFRGKMAQCFHLSCDNLSWITDDNLRFLKKTTDVVSSALLFRAGSPETCPDPVAAAPDAFKEGLVLKGTVDPPYPNPPYDVTFRVDSFSATGLIRARVIIDVLSTRVVGRFDSVSQQLKLRLTEPQIEGQWDMDNPVKEMAWAMGGRVTKIPGSLLYVGTANWGPWRDDPQQAAFSLFATDAEPREVSVLPSVFGTLCVLLFAVVVAMGGWILYKKRQLGGPFAQDQQNELS</sequence>
<comment type="cofactor">
    <cofactor evidence="1">
        <name>Zn(2+)</name>
        <dbReference type="ChEBI" id="CHEBI:29105"/>
    </cofactor>
</comment>
<dbReference type="AlphaFoldDB" id="A0A8K0EU46"/>
<comment type="similarity">
    <text evidence="2">Belongs to the peptidase M28 family. M28B subfamily.</text>
</comment>
<dbReference type="PANTHER" id="PTHR12147:SF26">
    <property type="entry name" value="PEPTIDASE M28 DOMAIN-CONTAINING PROTEIN"/>
    <property type="match status" value="1"/>
</dbReference>
<proteinExistence type="inferred from homology"/>
<dbReference type="GO" id="GO:0006508">
    <property type="term" value="P:proteolysis"/>
    <property type="evidence" value="ECO:0007669"/>
    <property type="project" value="InterPro"/>
</dbReference>
<dbReference type="PANTHER" id="PTHR12147">
    <property type="entry name" value="METALLOPEPTIDASE M28 FAMILY MEMBER"/>
    <property type="match status" value="1"/>
</dbReference>
<accession>A0A8K0EU46</accession>
<evidence type="ECO:0000256" key="1">
    <source>
        <dbReference type="ARBA" id="ARBA00001947"/>
    </source>
</evidence>
<dbReference type="Gene3D" id="3.40.630.10">
    <property type="entry name" value="Zn peptidases"/>
    <property type="match status" value="1"/>
</dbReference>
<protein>
    <submittedName>
        <fullName evidence="6">Hypp3364 protein</fullName>
    </submittedName>
</protein>
<evidence type="ECO:0000256" key="2">
    <source>
        <dbReference type="ARBA" id="ARBA00005634"/>
    </source>
</evidence>
<keyword evidence="7" id="KW-1185">Reference proteome</keyword>
<evidence type="ECO:0000313" key="7">
    <source>
        <dbReference type="Proteomes" id="UP000838412"/>
    </source>
</evidence>
<dbReference type="GO" id="GO:0008235">
    <property type="term" value="F:metalloexopeptidase activity"/>
    <property type="evidence" value="ECO:0007669"/>
    <property type="project" value="InterPro"/>
</dbReference>
<feature type="domain" description="Peptidase M28" evidence="5">
    <location>
        <begin position="86"/>
        <end position="301"/>
    </location>
</feature>
<keyword evidence="3" id="KW-0472">Membrane</keyword>
<evidence type="ECO:0000256" key="4">
    <source>
        <dbReference type="SAM" id="SignalP"/>
    </source>
</evidence>
<keyword evidence="3" id="KW-0812">Transmembrane</keyword>
<organism evidence="6 7">
    <name type="scientific">Branchiostoma lanceolatum</name>
    <name type="common">Common lancelet</name>
    <name type="synonym">Amphioxus lanceolatum</name>
    <dbReference type="NCBI Taxonomy" id="7740"/>
    <lineage>
        <taxon>Eukaryota</taxon>
        <taxon>Metazoa</taxon>
        <taxon>Chordata</taxon>
        <taxon>Cephalochordata</taxon>
        <taxon>Leptocardii</taxon>
        <taxon>Amphioxiformes</taxon>
        <taxon>Branchiostomatidae</taxon>
        <taxon>Branchiostoma</taxon>
    </lineage>
</organism>
<dbReference type="InterPro" id="IPR045175">
    <property type="entry name" value="M28_fam"/>
</dbReference>
<dbReference type="OrthoDB" id="2214at2759"/>
<evidence type="ECO:0000313" key="6">
    <source>
        <dbReference type="EMBL" id="CAH1266414.1"/>
    </source>
</evidence>
<feature type="signal peptide" evidence="4">
    <location>
        <begin position="1"/>
        <end position="21"/>
    </location>
</feature>
<gene>
    <name evidence="6" type="primary">Hypp3364</name>
    <name evidence="6" type="ORF">BLAG_LOCUS20015</name>
</gene>
<name>A0A8K0EU46_BRALA</name>
<dbReference type="EMBL" id="OV696690">
    <property type="protein sequence ID" value="CAH1266414.1"/>
    <property type="molecule type" value="Genomic_DNA"/>
</dbReference>
<dbReference type="Proteomes" id="UP000838412">
    <property type="component" value="Chromosome 5"/>
</dbReference>
<feature type="transmembrane region" description="Helical" evidence="3">
    <location>
        <begin position="468"/>
        <end position="489"/>
    </location>
</feature>
<keyword evidence="4" id="KW-0732">Signal</keyword>
<evidence type="ECO:0000259" key="5">
    <source>
        <dbReference type="Pfam" id="PF04389"/>
    </source>
</evidence>
<keyword evidence="3" id="KW-1133">Transmembrane helix</keyword>
<dbReference type="SUPFAM" id="SSF53187">
    <property type="entry name" value="Zn-dependent exopeptidases"/>
    <property type="match status" value="1"/>
</dbReference>
<dbReference type="InterPro" id="IPR007484">
    <property type="entry name" value="Peptidase_M28"/>
</dbReference>
<feature type="chain" id="PRO_5035437113" evidence="4">
    <location>
        <begin position="22"/>
        <end position="507"/>
    </location>
</feature>
<reference evidence="6" key="1">
    <citation type="submission" date="2022-01" db="EMBL/GenBank/DDBJ databases">
        <authorList>
            <person name="Braso-Vives M."/>
        </authorList>
    </citation>
    <scope>NUCLEOTIDE SEQUENCE</scope>
</reference>
<dbReference type="FunFam" id="3.40.630.10:FF:000117">
    <property type="entry name" value="Predicted protein"/>
    <property type="match status" value="1"/>
</dbReference>
<dbReference type="Pfam" id="PF04389">
    <property type="entry name" value="Peptidase_M28"/>
    <property type="match status" value="1"/>
</dbReference>
<evidence type="ECO:0000256" key="3">
    <source>
        <dbReference type="SAM" id="Phobius"/>
    </source>
</evidence>